<feature type="compositionally biased region" description="Basic and acidic residues" evidence="1">
    <location>
        <begin position="119"/>
        <end position="128"/>
    </location>
</feature>
<feature type="region of interest" description="Disordered" evidence="1">
    <location>
        <begin position="98"/>
        <end position="129"/>
    </location>
</feature>
<dbReference type="Proteomes" id="UP000299102">
    <property type="component" value="Unassembled WGS sequence"/>
</dbReference>
<sequence length="138" mass="15140">MNSVDTCRNGLVVRNVLYQKYVIRFVPPDVVIAQVTTDVDGSRPALRRRGALNFVTITESTSLTFRSWRAPNHEECQKANGEAVLRVKMLDQPYEKGKRQVSVAGGDGETGAVTANGAREARLRDPDRTPLATLVAAD</sequence>
<comment type="caution">
    <text evidence="2">The sequence shown here is derived from an EMBL/GenBank/DDBJ whole genome shotgun (WGS) entry which is preliminary data.</text>
</comment>
<reference evidence="2 3" key="1">
    <citation type="journal article" date="2019" name="Commun. Biol.">
        <title>The bagworm genome reveals a unique fibroin gene that provides high tensile strength.</title>
        <authorList>
            <person name="Kono N."/>
            <person name="Nakamura H."/>
            <person name="Ohtoshi R."/>
            <person name="Tomita M."/>
            <person name="Numata K."/>
            <person name="Arakawa K."/>
        </authorList>
    </citation>
    <scope>NUCLEOTIDE SEQUENCE [LARGE SCALE GENOMIC DNA]</scope>
</reference>
<protein>
    <submittedName>
        <fullName evidence="2">Uncharacterized protein</fullName>
    </submittedName>
</protein>
<name>A0A4C1TGX6_EUMVA</name>
<dbReference type="EMBL" id="BGZK01000057">
    <property type="protein sequence ID" value="GBP13456.1"/>
    <property type="molecule type" value="Genomic_DNA"/>
</dbReference>
<evidence type="ECO:0000256" key="1">
    <source>
        <dbReference type="SAM" id="MobiDB-lite"/>
    </source>
</evidence>
<organism evidence="2 3">
    <name type="scientific">Eumeta variegata</name>
    <name type="common">Bagworm moth</name>
    <name type="synonym">Eumeta japonica</name>
    <dbReference type="NCBI Taxonomy" id="151549"/>
    <lineage>
        <taxon>Eukaryota</taxon>
        <taxon>Metazoa</taxon>
        <taxon>Ecdysozoa</taxon>
        <taxon>Arthropoda</taxon>
        <taxon>Hexapoda</taxon>
        <taxon>Insecta</taxon>
        <taxon>Pterygota</taxon>
        <taxon>Neoptera</taxon>
        <taxon>Endopterygota</taxon>
        <taxon>Lepidoptera</taxon>
        <taxon>Glossata</taxon>
        <taxon>Ditrysia</taxon>
        <taxon>Tineoidea</taxon>
        <taxon>Psychidae</taxon>
        <taxon>Oiketicinae</taxon>
        <taxon>Eumeta</taxon>
    </lineage>
</organism>
<evidence type="ECO:0000313" key="2">
    <source>
        <dbReference type="EMBL" id="GBP13456.1"/>
    </source>
</evidence>
<dbReference type="AlphaFoldDB" id="A0A4C1TGX6"/>
<gene>
    <name evidence="2" type="ORF">EVAR_4210_1</name>
</gene>
<keyword evidence="3" id="KW-1185">Reference proteome</keyword>
<proteinExistence type="predicted"/>
<evidence type="ECO:0000313" key="3">
    <source>
        <dbReference type="Proteomes" id="UP000299102"/>
    </source>
</evidence>
<accession>A0A4C1TGX6</accession>